<dbReference type="Pfam" id="PF06271">
    <property type="entry name" value="RDD"/>
    <property type="match status" value="1"/>
</dbReference>
<dbReference type="Proteomes" id="UP001589896">
    <property type="component" value="Unassembled WGS sequence"/>
</dbReference>
<comment type="caution">
    <text evidence="7">The sequence shown here is derived from an EMBL/GenBank/DDBJ whole genome shotgun (WGS) entry which is preliminary data.</text>
</comment>
<feature type="transmembrane region" description="Helical" evidence="5">
    <location>
        <begin position="123"/>
        <end position="148"/>
    </location>
</feature>
<organism evidence="7 8">
    <name type="scientific">Lysobacter korlensis</name>
    <dbReference type="NCBI Taxonomy" id="553636"/>
    <lineage>
        <taxon>Bacteria</taxon>
        <taxon>Pseudomonadati</taxon>
        <taxon>Pseudomonadota</taxon>
        <taxon>Gammaproteobacteria</taxon>
        <taxon>Lysobacterales</taxon>
        <taxon>Lysobacteraceae</taxon>
        <taxon>Lysobacter</taxon>
    </lineage>
</organism>
<dbReference type="PANTHER" id="PTHR38480">
    <property type="entry name" value="SLR0254 PROTEIN"/>
    <property type="match status" value="1"/>
</dbReference>
<evidence type="ECO:0000256" key="3">
    <source>
        <dbReference type="ARBA" id="ARBA00022989"/>
    </source>
</evidence>
<protein>
    <submittedName>
        <fullName evidence="7">RDD family protein</fullName>
    </submittedName>
</protein>
<feature type="transmembrane region" description="Helical" evidence="5">
    <location>
        <begin position="34"/>
        <end position="59"/>
    </location>
</feature>
<dbReference type="RefSeq" id="WP_386673956.1">
    <property type="nucleotide sequence ID" value="NZ_JBHLTG010000007.1"/>
</dbReference>
<name>A0ABV6RWN7_9GAMM</name>
<keyword evidence="4 5" id="KW-0472">Membrane</keyword>
<dbReference type="EMBL" id="JBHLTG010000007">
    <property type="protein sequence ID" value="MFC0681386.1"/>
    <property type="molecule type" value="Genomic_DNA"/>
</dbReference>
<proteinExistence type="predicted"/>
<evidence type="ECO:0000256" key="5">
    <source>
        <dbReference type="SAM" id="Phobius"/>
    </source>
</evidence>
<feature type="transmembrane region" description="Helical" evidence="5">
    <location>
        <begin position="71"/>
        <end position="92"/>
    </location>
</feature>
<keyword evidence="2 5" id="KW-0812">Transmembrane</keyword>
<evidence type="ECO:0000256" key="2">
    <source>
        <dbReference type="ARBA" id="ARBA00022692"/>
    </source>
</evidence>
<evidence type="ECO:0000256" key="4">
    <source>
        <dbReference type="ARBA" id="ARBA00023136"/>
    </source>
</evidence>
<evidence type="ECO:0000313" key="8">
    <source>
        <dbReference type="Proteomes" id="UP001589896"/>
    </source>
</evidence>
<evidence type="ECO:0000259" key="6">
    <source>
        <dbReference type="Pfam" id="PF06271"/>
    </source>
</evidence>
<evidence type="ECO:0000313" key="7">
    <source>
        <dbReference type="EMBL" id="MFC0681386.1"/>
    </source>
</evidence>
<gene>
    <name evidence="7" type="ORF">ACFFGH_26450</name>
</gene>
<keyword evidence="8" id="KW-1185">Reference proteome</keyword>
<dbReference type="PANTHER" id="PTHR38480:SF1">
    <property type="entry name" value="SLR0254 PROTEIN"/>
    <property type="match status" value="1"/>
</dbReference>
<keyword evidence="3 5" id="KW-1133">Transmembrane helix</keyword>
<evidence type="ECO:0000256" key="1">
    <source>
        <dbReference type="ARBA" id="ARBA00004141"/>
    </source>
</evidence>
<comment type="subcellular location">
    <subcellularLocation>
        <location evidence="1">Membrane</location>
        <topology evidence="1">Multi-pass membrane protein</topology>
    </subcellularLocation>
</comment>
<accession>A0ABV6RWN7</accession>
<feature type="domain" description="RDD" evidence="6">
    <location>
        <begin position="32"/>
        <end position="161"/>
    </location>
</feature>
<sequence>MARTPGPEAIAHADDDFELVTGEAVALDVRPAGFVLRAAGAILDWLVYFGSYILLLLLISNLAGAIALDDAATAAIAISTLVLCIVVAPIAVELATSGKSLGKLAVGARIVRDDGGAITFRHAFIRALTGVLEIYLTFGGFAALFALLSGKSKRMGDYLAGTYAQHERLPKVVPNVFGVPVPLQEWAITADVGRIPDRLARRIAQFLSQAGDLVPDTRARIAAELAAETAAWVSPVPAADPELFLAAVTALRRDRDAVALRLEAERLASLDPVLHGLPHGFPDRG</sequence>
<dbReference type="InterPro" id="IPR010432">
    <property type="entry name" value="RDD"/>
</dbReference>
<reference evidence="7 8" key="1">
    <citation type="submission" date="2024-09" db="EMBL/GenBank/DDBJ databases">
        <authorList>
            <person name="Sun Q."/>
            <person name="Mori K."/>
        </authorList>
    </citation>
    <scope>NUCLEOTIDE SEQUENCE [LARGE SCALE GENOMIC DNA]</scope>
    <source>
        <strain evidence="7 8">KCTC 23076</strain>
    </source>
</reference>